<protein>
    <recommendedName>
        <fullName evidence="2">Bridge-like lipid transfer protein family member 1 C-terminal domain-containing protein</fullName>
    </recommendedName>
</protein>
<dbReference type="PANTHER" id="PTHR31640">
    <property type="entry name" value="TRANSMEMBRANE PROTEIN KIAA1109"/>
    <property type="match status" value="1"/>
</dbReference>
<sequence length="1068" mass="119855">MKRLHELEAMVFKDFRRDMIQKLRRQSVKASSIKGKLGLGNKPNTYRSRSFIVPSPTPEHHLESPEDVNTEINSANSASYESSPRSGPSRSASLRIKGLGGPRVTFSDTHTMGRQSSLPSASSDLSLPEGELEWPETIEIEGERVELRKKNRDTSCTSSYDSMEGNAPLLDSFGKEQASSTSSPYIISQKAQEPNIDFELDVKVLINSGKCVLHTKDPGKEDEIKFLSRMKKERSCSGGMFEFQSGSPNSSRKHLNSKEKSSVTSTSRLKYLHTNVPLVDLTIFHIPGLDVKVHYESKTLPEESLSPRVSTENSLLNPITMTMLRKSSTKKASLFAWMTLQSIPEETIISPHILEFLEQTLEPIPSKNNFQSSAQTNASFLSENTENTLWAATAANSSNYVYASFPVDVIVYFHMQPSTFRFSCLPVSRVECMLQLPSLDIVFSSKRAEEELIEFREFKSQTTGKETGSAIGGLSVTGCLADFSVYIFHPYGGGKKTGLKEAQWSPLSDSERKDSLSINVEFVKFHLSRSRKLNFQNEQLKKLSDTSRAVIRFSTIIDIGSASFKYDMRRLTEILAFPKAWYRRSIVRRLFLGDLSSGTAYSEGDGSPSLNQEEAVMGSSLLKHYDRHTCDALSKSAPERSPVLNREKLKLSLENDMPRPARLKDIGKAWSFTTEKQISSEIKLRESAWETLVLFAVNFTRLNVHMNMGNVMGNVSWMTKDFRSDGRLSIGSTGHKNLYIGIGLGGSSLDAKGGIVGGTIELSRIDTYIYIREEPGIEPDHTVGLKLFALELRLDYMGTSVLMSRVSSLDVTLRDEWKINRSSNGDAFMPTRRPAIIFMHGDLGWDQLQIMISKSTTADLLKMFYKLDEFFSQQFKSSKRVFSSLQPKHQRINTSSFKKRQQKKRSDGGPWSLNQTAISDARHHRHWQRVLAQVAGLQLGSLRFSLPSTGTVLGGTMELHGSNISLACFHGINFKSKSWALFSLKEPCISFATEAQEIPSVETPNTYDVHVVQTLTISLGHQQEQHARHHSMATVCRLSRSVLFPPQFKSLQEWFHYAFASSEIDGMY</sequence>
<evidence type="ECO:0000313" key="4">
    <source>
        <dbReference type="Proteomes" id="UP000036403"/>
    </source>
</evidence>
<feature type="domain" description="Bridge-like lipid transfer protein family member 1 C-terminal" evidence="2">
    <location>
        <begin position="674"/>
        <end position="1068"/>
    </location>
</feature>
<dbReference type="InterPro" id="IPR056742">
    <property type="entry name" value="BLTP1_C"/>
</dbReference>
<evidence type="ECO:0000256" key="1">
    <source>
        <dbReference type="SAM" id="MobiDB-lite"/>
    </source>
</evidence>
<reference evidence="3 4" key="1">
    <citation type="submission" date="2015-04" db="EMBL/GenBank/DDBJ databases">
        <title>Lasius niger genome sequencing.</title>
        <authorList>
            <person name="Konorov E.A."/>
            <person name="Nikitin M.A."/>
            <person name="Kirill M.V."/>
            <person name="Chang P."/>
        </authorList>
    </citation>
    <scope>NUCLEOTIDE SEQUENCE [LARGE SCALE GENOMIC DNA]</scope>
    <source>
        <tissue evidence="3">Whole</tissue>
    </source>
</reference>
<comment type="caution">
    <text evidence="3">The sequence shown here is derived from an EMBL/GenBank/DDBJ whole genome shotgun (WGS) entry which is preliminary data.</text>
</comment>
<feature type="region of interest" description="Disordered" evidence="1">
    <location>
        <begin position="886"/>
        <end position="914"/>
    </location>
</feature>
<evidence type="ECO:0000259" key="2">
    <source>
        <dbReference type="SMART" id="SM01220"/>
    </source>
</evidence>
<name>A0A0J7KBE8_LASNI</name>
<dbReference type="EMBL" id="LBMM01010274">
    <property type="protein sequence ID" value="KMQ87561.1"/>
    <property type="molecule type" value="Genomic_DNA"/>
</dbReference>
<evidence type="ECO:0000313" key="3">
    <source>
        <dbReference type="EMBL" id="KMQ87561.1"/>
    </source>
</evidence>
<accession>A0A0J7KBE8</accession>
<proteinExistence type="predicted"/>
<dbReference type="STRING" id="67767.A0A0J7KBE8"/>
<dbReference type="Proteomes" id="UP000036403">
    <property type="component" value="Unassembled WGS sequence"/>
</dbReference>
<dbReference type="GO" id="GO:0098793">
    <property type="term" value="C:presynapse"/>
    <property type="evidence" value="ECO:0007669"/>
    <property type="project" value="GOC"/>
</dbReference>
<dbReference type="GO" id="GO:0048488">
    <property type="term" value="P:synaptic vesicle endocytosis"/>
    <property type="evidence" value="ECO:0007669"/>
    <property type="project" value="TreeGrafter"/>
</dbReference>
<dbReference type="OrthoDB" id="10051416at2759"/>
<dbReference type="SMART" id="SM01220">
    <property type="entry name" value="FSA_C"/>
    <property type="match status" value="1"/>
</dbReference>
<feature type="compositionally biased region" description="Polar residues" evidence="1">
    <location>
        <begin position="106"/>
        <end position="115"/>
    </location>
</feature>
<gene>
    <name evidence="3" type="ORF">RF55_13121</name>
</gene>
<feature type="compositionally biased region" description="Low complexity" evidence="1">
    <location>
        <begin position="77"/>
        <end position="93"/>
    </location>
</feature>
<dbReference type="InterPro" id="IPR033616">
    <property type="entry name" value="BLTP1"/>
</dbReference>
<dbReference type="AlphaFoldDB" id="A0A0J7KBE8"/>
<feature type="region of interest" description="Disordered" evidence="1">
    <location>
        <begin position="238"/>
        <end position="262"/>
    </location>
</feature>
<feature type="compositionally biased region" description="Polar residues" evidence="1">
    <location>
        <begin position="886"/>
        <end position="896"/>
    </location>
</feature>
<feature type="region of interest" description="Disordered" evidence="1">
    <location>
        <begin position="28"/>
        <end position="129"/>
    </location>
</feature>
<dbReference type="PANTHER" id="PTHR31640:SF1">
    <property type="entry name" value="BRIDGE-LIKE LIPID TRANSFER PROTEIN FAMILY MEMBER 1"/>
    <property type="match status" value="1"/>
</dbReference>
<organism evidence="3 4">
    <name type="scientific">Lasius niger</name>
    <name type="common">Black garden ant</name>
    <dbReference type="NCBI Taxonomy" id="67767"/>
    <lineage>
        <taxon>Eukaryota</taxon>
        <taxon>Metazoa</taxon>
        <taxon>Ecdysozoa</taxon>
        <taxon>Arthropoda</taxon>
        <taxon>Hexapoda</taxon>
        <taxon>Insecta</taxon>
        <taxon>Pterygota</taxon>
        <taxon>Neoptera</taxon>
        <taxon>Endopterygota</taxon>
        <taxon>Hymenoptera</taxon>
        <taxon>Apocrita</taxon>
        <taxon>Aculeata</taxon>
        <taxon>Formicoidea</taxon>
        <taxon>Formicidae</taxon>
        <taxon>Formicinae</taxon>
        <taxon>Lasius</taxon>
        <taxon>Lasius</taxon>
    </lineage>
</organism>
<keyword evidence="4" id="KW-1185">Reference proteome</keyword>
<dbReference type="PaxDb" id="67767-A0A0J7KBE8"/>
<dbReference type="Pfam" id="PF25040">
    <property type="entry name" value="BLTP1_C"/>
    <property type="match status" value="4"/>
</dbReference>
<feature type="compositionally biased region" description="Low complexity" evidence="1">
    <location>
        <begin position="116"/>
        <end position="128"/>
    </location>
</feature>